<sequence>MPIRPQEYPTQMSSPSTREMEARPPASRPSVNAHGTSHSVLELLPGHSEWGLATYTHDRGHELETRSFSFRDDQVRSIGFNGGNPSDHDQDRQSNCTSFDGCNNIQSPDHVRHCYTNTNTDHSARVFNGDVARAYDASCIREHHLHGGSVKNKSMLVNGDLDRDTFLAMFCNSNNEARLGGGQREGGRREEGQQEEARPRGRGPRMEGQALP</sequence>
<name>A0A9W9XYL7_9EURO</name>
<organism evidence="2 3">
    <name type="scientific">Penicillium fimorum</name>
    <dbReference type="NCBI Taxonomy" id="1882269"/>
    <lineage>
        <taxon>Eukaryota</taxon>
        <taxon>Fungi</taxon>
        <taxon>Dikarya</taxon>
        <taxon>Ascomycota</taxon>
        <taxon>Pezizomycotina</taxon>
        <taxon>Eurotiomycetes</taxon>
        <taxon>Eurotiomycetidae</taxon>
        <taxon>Eurotiales</taxon>
        <taxon>Aspergillaceae</taxon>
        <taxon>Penicillium</taxon>
    </lineage>
</organism>
<evidence type="ECO:0000313" key="2">
    <source>
        <dbReference type="EMBL" id="KAJ5512215.1"/>
    </source>
</evidence>
<gene>
    <name evidence="2" type="ORF">N7463_001767</name>
</gene>
<dbReference type="EMBL" id="JAPWDS010000002">
    <property type="protein sequence ID" value="KAJ5512215.1"/>
    <property type="molecule type" value="Genomic_DNA"/>
</dbReference>
<evidence type="ECO:0000313" key="3">
    <source>
        <dbReference type="Proteomes" id="UP001149954"/>
    </source>
</evidence>
<feature type="region of interest" description="Disordered" evidence="1">
    <location>
        <begin position="1"/>
        <end position="35"/>
    </location>
</feature>
<dbReference type="AlphaFoldDB" id="A0A9W9XYL7"/>
<feature type="compositionally biased region" description="Basic and acidic residues" evidence="1">
    <location>
        <begin position="185"/>
        <end position="199"/>
    </location>
</feature>
<accession>A0A9W9XYL7</accession>
<comment type="caution">
    <text evidence="2">The sequence shown here is derived from an EMBL/GenBank/DDBJ whole genome shotgun (WGS) entry which is preliminary data.</text>
</comment>
<feature type="region of interest" description="Disordered" evidence="1">
    <location>
        <begin position="177"/>
        <end position="212"/>
    </location>
</feature>
<dbReference type="OrthoDB" id="4462099at2759"/>
<protein>
    <submittedName>
        <fullName evidence="2">Uncharacterized protein</fullName>
    </submittedName>
</protein>
<reference evidence="2" key="1">
    <citation type="submission" date="2022-12" db="EMBL/GenBank/DDBJ databases">
        <authorList>
            <person name="Petersen C."/>
        </authorList>
    </citation>
    <scope>NUCLEOTIDE SEQUENCE</scope>
    <source>
        <strain evidence="2">IBT 29495</strain>
    </source>
</reference>
<evidence type="ECO:0000256" key="1">
    <source>
        <dbReference type="SAM" id="MobiDB-lite"/>
    </source>
</evidence>
<feature type="compositionally biased region" description="Polar residues" evidence="1">
    <location>
        <begin position="8"/>
        <end position="17"/>
    </location>
</feature>
<reference evidence="2" key="2">
    <citation type="journal article" date="2023" name="IMA Fungus">
        <title>Comparative genomic study of the Penicillium genus elucidates a diverse pangenome and 15 lateral gene transfer events.</title>
        <authorList>
            <person name="Petersen C."/>
            <person name="Sorensen T."/>
            <person name="Nielsen M.R."/>
            <person name="Sondergaard T.E."/>
            <person name="Sorensen J.L."/>
            <person name="Fitzpatrick D.A."/>
            <person name="Frisvad J.C."/>
            <person name="Nielsen K.L."/>
        </authorList>
    </citation>
    <scope>NUCLEOTIDE SEQUENCE</scope>
    <source>
        <strain evidence="2">IBT 29495</strain>
    </source>
</reference>
<proteinExistence type="predicted"/>
<dbReference type="Proteomes" id="UP001149954">
    <property type="component" value="Unassembled WGS sequence"/>
</dbReference>
<keyword evidence="3" id="KW-1185">Reference proteome</keyword>